<organism evidence="5 6">
    <name type="scientific">Sulfoacidibacillus thermotolerans</name>
    <name type="common">Acidibacillus sulfuroxidans</name>
    <dbReference type="NCBI Taxonomy" id="1765684"/>
    <lineage>
        <taxon>Bacteria</taxon>
        <taxon>Bacillati</taxon>
        <taxon>Bacillota</taxon>
        <taxon>Bacilli</taxon>
        <taxon>Bacillales</taxon>
        <taxon>Alicyclobacillaceae</taxon>
        <taxon>Sulfoacidibacillus</taxon>
    </lineage>
</organism>
<keyword evidence="6" id="KW-1185">Reference proteome</keyword>
<evidence type="ECO:0000256" key="3">
    <source>
        <dbReference type="ARBA" id="ARBA00023136"/>
    </source>
</evidence>
<dbReference type="GO" id="GO:0005886">
    <property type="term" value="C:plasma membrane"/>
    <property type="evidence" value="ECO:0007669"/>
    <property type="project" value="TreeGrafter"/>
</dbReference>
<accession>A0A2U3D932</accession>
<comment type="caution">
    <text evidence="5">The sequence shown here is derived from an EMBL/GenBank/DDBJ whole genome shotgun (WGS) entry which is preliminary data.</text>
</comment>
<dbReference type="EMBL" id="MPDK01000009">
    <property type="protein sequence ID" value="PWI57784.1"/>
    <property type="molecule type" value="Genomic_DNA"/>
</dbReference>
<proteinExistence type="inferred from homology"/>
<dbReference type="AlphaFoldDB" id="A0A2U3D932"/>
<reference evidence="5 6" key="1">
    <citation type="submission" date="2016-11" db="EMBL/GenBank/DDBJ databases">
        <title>Comparative genomics of Acidibacillus ferroxidans species.</title>
        <authorList>
            <person name="Oliveira G."/>
            <person name="Nunes G."/>
            <person name="Oliveira R."/>
            <person name="Araujo F."/>
            <person name="Salim A."/>
            <person name="Scholte L."/>
            <person name="Morais D."/>
            <person name="Nancucheo I."/>
            <person name="Johnson D.B."/>
            <person name="Grail B."/>
            <person name="Bittencourt J."/>
            <person name="Valadares R."/>
        </authorList>
    </citation>
    <scope>NUCLEOTIDE SEQUENCE [LARGE SCALE GENOMIC DNA]</scope>
    <source>
        <strain evidence="5 6">Y002</strain>
    </source>
</reference>
<comment type="similarity">
    <text evidence="2">Belongs to the transpeptidase family.</text>
</comment>
<keyword evidence="3" id="KW-0472">Membrane</keyword>
<dbReference type="InterPro" id="IPR005311">
    <property type="entry name" value="PBP_dimer"/>
</dbReference>
<gene>
    <name evidence="5" type="ORF">BM613_06890</name>
</gene>
<dbReference type="Gene3D" id="3.40.710.10">
    <property type="entry name" value="DD-peptidase/beta-lactamase superfamily"/>
    <property type="match status" value="1"/>
</dbReference>
<dbReference type="SUPFAM" id="SSF54184">
    <property type="entry name" value="Penicillin-binding protein 2x (pbp-2x), c-terminal domain"/>
    <property type="match status" value="1"/>
</dbReference>
<evidence type="ECO:0000256" key="2">
    <source>
        <dbReference type="ARBA" id="ARBA00007171"/>
    </source>
</evidence>
<dbReference type="InterPro" id="IPR036138">
    <property type="entry name" value="PBP_dimer_sf"/>
</dbReference>
<dbReference type="SUPFAM" id="SSF56601">
    <property type="entry name" value="beta-lactamase/transpeptidase-like"/>
    <property type="match status" value="1"/>
</dbReference>
<dbReference type="Proteomes" id="UP000245380">
    <property type="component" value="Unassembled WGS sequence"/>
</dbReference>
<dbReference type="PANTHER" id="PTHR30627:SF1">
    <property type="entry name" value="PEPTIDOGLYCAN D,D-TRANSPEPTIDASE FTSI"/>
    <property type="match status" value="1"/>
</dbReference>
<dbReference type="Pfam" id="PF03717">
    <property type="entry name" value="PBP_dimer"/>
    <property type="match status" value="1"/>
</dbReference>
<dbReference type="PROSITE" id="PS51178">
    <property type="entry name" value="PASTA"/>
    <property type="match status" value="1"/>
</dbReference>
<dbReference type="InterPro" id="IPR012338">
    <property type="entry name" value="Beta-lactam/transpept-like"/>
</dbReference>
<dbReference type="Gene3D" id="3.30.10.20">
    <property type="match status" value="1"/>
</dbReference>
<dbReference type="SMART" id="SM00740">
    <property type="entry name" value="PASTA"/>
    <property type="match status" value="1"/>
</dbReference>
<dbReference type="InterPro" id="IPR005543">
    <property type="entry name" value="PASTA_dom"/>
</dbReference>
<protein>
    <submittedName>
        <fullName evidence="5">Stage V sporulation protein D</fullName>
    </submittedName>
</protein>
<dbReference type="Gene3D" id="3.30.450.330">
    <property type="match status" value="1"/>
</dbReference>
<evidence type="ECO:0000313" key="5">
    <source>
        <dbReference type="EMBL" id="PWI57784.1"/>
    </source>
</evidence>
<dbReference type="GO" id="GO:0008658">
    <property type="term" value="F:penicillin binding"/>
    <property type="evidence" value="ECO:0007669"/>
    <property type="project" value="InterPro"/>
</dbReference>
<evidence type="ECO:0000256" key="1">
    <source>
        <dbReference type="ARBA" id="ARBA00004370"/>
    </source>
</evidence>
<dbReference type="SUPFAM" id="SSF56519">
    <property type="entry name" value="Penicillin binding protein dimerisation domain"/>
    <property type="match status" value="1"/>
</dbReference>
<dbReference type="Pfam" id="PF00905">
    <property type="entry name" value="Transpeptidase"/>
    <property type="match status" value="1"/>
</dbReference>
<dbReference type="PANTHER" id="PTHR30627">
    <property type="entry name" value="PEPTIDOGLYCAN D,D-TRANSPEPTIDASE"/>
    <property type="match status" value="1"/>
</dbReference>
<comment type="subcellular location">
    <subcellularLocation>
        <location evidence="1">Membrane</location>
    </subcellularLocation>
</comment>
<dbReference type="Gene3D" id="3.90.1310.10">
    <property type="entry name" value="Penicillin-binding protein 2a (Domain 2)"/>
    <property type="match status" value="1"/>
</dbReference>
<dbReference type="InterPro" id="IPR050515">
    <property type="entry name" value="Beta-lactam/transpept"/>
</dbReference>
<evidence type="ECO:0000313" key="6">
    <source>
        <dbReference type="Proteomes" id="UP000245380"/>
    </source>
</evidence>
<dbReference type="GO" id="GO:0071555">
    <property type="term" value="P:cell wall organization"/>
    <property type="evidence" value="ECO:0007669"/>
    <property type="project" value="TreeGrafter"/>
</dbReference>
<evidence type="ECO:0000259" key="4">
    <source>
        <dbReference type="PROSITE" id="PS51178"/>
    </source>
</evidence>
<sequence length="636" mass="68558">MLLAFVCGASLLIGRLVHVQVLAVQFYNEKAVHLIRRNIPLPAVRGEILDSAGQSLVYTASAASIIAVPRQIKDKQRTAYLLWKIIGGTEQGILKLLSQPKLMVYIRPRGRRLDEAKVKAIRALRLPGIYLTEEGKREYPYGDLAAQVLGVTGGEGQGLSGIELEFNQVLAGQKGALQFVSNARGEEIPQTNDDYIPPVPGLDVELTLNRQIQQFAQREIQNIVAKYAPDHVTIIVANPNSGQILAMANYPTFNPANWRSVPQQVYNRNLAIWQTFEPGSTFKIVTLAAALQEKKVNLKERFYDPGYYEVAGHKIKCWKAGGHGSQSYLNVVENSCNPGFIQLGERLGKTQLFSFIRAFGFGKKTGITLPGEGKGILFNPSRVGPLELATTAFGQGVSVTPIQQVMAMSAIANGGILMKPEIVKAFINPTTGQVVKTFQPVAVHRVISPEVAAQVRDALESVVAQGTGGAAFREGWRIGGKTGTAQVVENGHYSGAHYIVSFIGMAPVNHPQLVAYVAIDYPRPKGTPVFGGVIAAPVIGNLLADSLQYLNVPPSLQGIPKKYRYGIDPVLTTVPGLAGRSYKDAVRTMLESGTILRVAVVGEGPYVIAQAPKEGTKLPQGSTVRLYLGPAPSGAG</sequence>
<feature type="domain" description="PASTA" evidence="4">
    <location>
        <begin position="568"/>
        <end position="630"/>
    </location>
</feature>
<dbReference type="InterPro" id="IPR001460">
    <property type="entry name" value="PCN-bd_Tpept"/>
</dbReference>
<name>A0A2U3D932_SULT2</name>
<dbReference type="Pfam" id="PF03793">
    <property type="entry name" value="PASTA"/>
    <property type="match status" value="1"/>
</dbReference>